<evidence type="ECO:0000313" key="3">
    <source>
        <dbReference type="EMBL" id="ODR47021.1"/>
    </source>
</evidence>
<feature type="transmembrane region" description="Helical" evidence="1">
    <location>
        <begin position="48"/>
        <end position="78"/>
    </location>
</feature>
<reference evidence="3 6" key="3">
    <citation type="submission" date="2016-08" db="EMBL/GenBank/DDBJ databases">
        <authorList>
            <person name="Seilhamer J.J."/>
        </authorList>
    </citation>
    <scope>NUCLEOTIDE SEQUENCE [LARGE SCALE GENOMIC DNA]</scope>
    <source>
        <strain evidence="3 6">NML150140-1</strain>
    </source>
</reference>
<dbReference type="PATRIC" id="fig|1432052.4.peg.4866"/>
<accession>A0A1E3A490</accession>
<sequence>MYGLRSIFIAISIGIIIGVIFGGLKSIFRRKAPSQKQIEFVRKLVNKFAAVLKYSTISLLVIGLFWCIYFLLLGIIVPAQTEYAANMSELIVSVLTVISIIFAFVEFVRRKDEK</sequence>
<keyword evidence="1" id="KW-0472">Membrane</keyword>
<organism evidence="2 5">
    <name type="scientific">Eisenbergiella tayi</name>
    <dbReference type="NCBI Taxonomy" id="1432052"/>
    <lineage>
        <taxon>Bacteria</taxon>
        <taxon>Bacillati</taxon>
        <taxon>Bacillota</taxon>
        <taxon>Clostridia</taxon>
        <taxon>Lachnospirales</taxon>
        <taxon>Lachnospiraceae</taxon>
        <taxon>Eisenbergiella</taxon>
    </lineage>
</organism>
<proteinExistence type="predicted"/>
<dbReference type="Proteomes" id="UP000094869">
    <property type="component" value="Unassembled WGS sequence"/>
</dbReference>
<comment type="caution">
    <text evidence="2">The sequence shown here is derived from an EMBL/GenBank/DDBJ whole genome shotgun (WGS) entry which is preliminary data.</text>
</comment>
<evidence type="ECO:0000313" key="5">
    <source>
        <dbReference type="Proteomes" id="UP000094067"/>
    </source>
</evidence>
<dbReference type="EMBL" id="MCGH01000003">
    <property type="protein sequence ID" value="ODM03585.1"/>
    <property type="molecule type" value="Genomic_DNA"/>
</dbReference>
<keyword evidence="1" id="KW-0812">Transmembrane</keyword>
<dbReference type="EMBL" id="MEHD01000036">
    <property type="protein sequence ID" value="ODR49825.1"/>
    <property type="molecule type" value="Genomic_DNA"/>
</dbReference>
<keyword evidence="1" id="KW-1133">Transmembrane helix</keyword>
<feature type="transmembrane region" description="Helical" evidence="1">
    <location>
        <begin position="6"/>
        <end position="28"/>
    </location>
</feature>
<feature type="transmembrane region" description="Helical" evidence="1">
    <location>
        <begin position="90"/>
        <end position="108"/>
    </location>
</feature>
<reference evidence="2 5" key="1">
    <citation type="submission" date="2016-07" db="EMBL/GenBank/DDBJ databases">
        <title>Characterization of isolates of Eisenbergiella tayi derived from blood cultures, using whole genome sequencing.</title>
        <authorList>
            <person name="Burdz T."/>
            <person name="Wiebe D."/>
            <person name="Huynh C."/>
            <person name="Bernard K."/>
        </authorList>
    </citation>
    <scope>NUCLEOTIDE SEQUENCE [LARGE SCALE GENOMIC DNA]</scope>
    <source>
        <strain evidence="2 5">NML 110608</strain>
    </source>
</reference>
<evidence type="ECO:0000256" key="1">
    <source>
        <dbReference type="SAM" id="Phobius"/>
    </source>
</evidence>
<evidence type="ECO:0000313" key="2">
    <source>
        <dbReference type="EMBL" id="ODM03585.1"/>
    </source>
</evidence>
<name>A0A1E3A490_9FIRM</name>
<dbReference type="Proteomes" id="UP000094271">
    <property type="component" value="Unassembled WGS sequence"/>
</dbReference>
<dbReference type="OrthoDB" id="1976426at2"/>
<dbReference type="Proteomes" id="UP000094067">
    <property type="component" value="Unassembled WGS sequence"/>
</dbReference>
<evidence type="ECO:0000313" key="4">
    <source>
        <dbReference type="EMBL" id="ODR49825.1"/>
    </source>
</evidence>
<dbReference type="EMBL" id="MEHA01000021">
    <property type="protein sequence ID" value="ODR47021.1"/>
    <property type="molecule type" value="Genomic_DNA"/>
</dbReference>
<dbReference type="RefSeq" id="WP_069154024.1">
    <property type="nucleotide sequence ID" value="NZ_JAQCZP010000003.1"/>
</dbReference>
<evidence type="ECO:0000313" key="7">
    <source>
        <dbReference type="Proteomes" id="UP000094869"/>
    </source>
</evidence>
<protein>
    <submittedName>
        <fullName evidence="3">Transporter</fullName>
    </submittedName>
</protein>
<evidence type="ECO:0000313" key="6">
    <source>
        <dbReference type="Proteomes" id="UP000094271"/>
    </source>
</evidence>
<gene>
    <name evidence="3" type="ORF">BEI59_23670</name>
    <name evidence="2" type="ORF">BEI61_04383</name>
    <name evidence="4" type="ORF">BEI63_22125</name>
</gene>
<dbReference type="AlphaFoldDB" id="A0A1E3A490"/>
<keyword evidence="7" id="KW-1185">Reference proteome</keyword>
<reference evidence="4 7" key="2">
    <citation type="submission" date="2016-08" db="EMBL/GenBank/DDBJ databases">
        <title>Characterization of Isolates of Eisenbergiella tayi Derived from Blood Cultures, Using Whole Genome Sequencing.</title>
        <authorList>
            <person name="Bernier A.-M."/>
            <person name="Burdz T."/>
            <person name="Wiebe D."/>
            <person name="Bernard K."/>
        </authorList>
    </citation>
    <scope>NUCLEOTIDE SEQUENCE [LARGE SCALE GENOMIC DNA]</scope>
    <source>
        <strain evidence="4 7">NML120146</strain>
    </source>
</reference>